<sequence length="54" mass="5718">MSAVLSSSAIQARRHIVFTATLAALAGLMFGLDVGVISGAQQFIQHDFAIDDRV</sequence>
<reference evidence="1" key="1">
    <citation type="submission" date="2013-08" db="EMBL/GenBank/DDBJ databases">
        <authorList>
            <person name="Mendez C."/>
            <person name="Richter M."/>
            <person name="Ferrer M."/>
            <person name="Sanchez J."/>
        </authorList>
    </citation>
    <scope>NUCLEOTIDE SEQUENCE</scope>
</reference>
<dbReference type="InterPro" id="IPR036259">
    <property type="entry name" value="MFS_trans_sf"/>
</dbReference>
<name>T0Y8E0_9ZZZZ</name>
<accession>T0Y8E0</accession>
<dbReference type="EMBL" id="AUZY01012139">
    <property type="protein sequence ID" value="EQD31416.1"/>
    <property type="molecule type" value="Genomic_DNA"/>
</dbReference>
<proteinExistence type="predicted"/>
<evidence type="ECO:0000313" key="1">
    <source>
        <dbReference type="EMBL" id="EQD31416.1"/>
    </source>
</evidence>
<gene>
    <name evidence="1" type="ORF">B1B_18149</name>
</gene>
<protein>
    <submittedName>
        <fullName evidence="1">General substrate transporter</fullName>
    </submittedName>
</protein>
<dbReference type="AlphaFoldDB" id="T0Y8E0"/>
<feature type="non-terminal residue" evidence="1">
    <location>
        <position position="54"/>
    </location>
</feature>
<dbReference type="Gene3D" id="1.20.1250.20">
    <property type="entry name" value="MFS general substrate transporter like domains"/>
    <property type="match status" value="1"/>
</dbReference>
<reference evidence="1" key="2">
    <citation type="journal article" date="2014" name="ISME J.">
        <title>Microbial stratification in low pH oxic and suboxic macroscopic growths along an acid mine drainage.</title>
        <authorList>
            <person name="Mendez-Garcia C."/>
            <person name="Mesa V."/>
            <person name="Sprenger R.R."/>
            <person name="Richter M."/>
            <person name="Diez M.S."/>
            <person name="Solano J."/>
            <person name="Bargiela R."/>
            <person name="Golyshina O.V."/>
            <person name="Manteca A."/>
            <person name="Ramos J.L."/>
            <person name="Gallego J.R."/>
            <person name="Llorente I."/>
            <person name="Martins Dos Santos V.A."/>
            <person name="Jensen O.N."/>
            <person name="Pelaez A.I."/>
            <person name="Sanchez J."/>
            <person name="Ferrer M."/>
        </authorList>
    </citation>
    <scope>NUCLEOTIDE SEQUENCE</scope>
</reference>
<organism evidence="1">
    <name type="scientific">mine drainage metagenome</name>
    <dbReference type="NCBI Taxonomy" id="410659"/>
    <lineage>
        <taxon>unclassified sequences</taxon>
        <taxon>metagenomes</taxon>
        <taxon>ecological metagenomes</taxon>
    </lineage>
</organism>
<comment type="caution">
    <text evidence="1">The sequence shown here is derived from an EMBL/GenBank/DDBJ whole genome shotgun (WGS) entry which is preliminary data.</text>
</comment>